<comment type="caution">
    <text evidence="2">The sequence shown here is derived from an EMBL/GenBank/DDBJ whole genome shotgun (WGS) entry which is preliminary data.</text>
</comment>
<feature type="compositionally biased region" description="Basic and acidic residues" evidence="1">
    <location>
        <begin position="42"/>
        <end position="69"/>
    </location>
</feature>
<feature type="non-terminal residue" evidence="2">
    <location>
        <position position="91"/>
    </location>
</feature>
<feature type="region of interest" description="Disordered" evidence="1">
    <location>
        <begin position="1"/>
        <end position="91"/>
    </location>
</feature>
<gene>
    <name evidence="2" type="ORF">H4R20_007001</name>
</gene>
<evidence type="ECO:0000313" key="3">
    <source>
        <dbReference type="Proteomes" id="UP001140094"/>
    </source>
</evidence>
<name>A0A9W8HSM3_9FUNG</name>
<keyword evidence="3" id="KW-1185">Reference proteome</keyword>
<dbReference type="AlphaFoldDB" id="A0A9W8HSM3"/>
<evidence type="ECO:0000313" key="2">
    <source>
        <dbReference type="EMBL" id="KAJ2790530.1"/>
    </source>
</evidence>
<evidence type="ECO:0000256" key="1">
    <source>
        <dbReference type="SAM" id="MobiDB-lite"/>
    </source>
</evidence>
<proteinExistence type="predicted"/>
<dbReference type="EMBL" id="JANBUO010003515">
    <property type="protein sequence ID" value="KAJ2790530.1"/>
    <property type="molecule type" value="Genomic_DNA"/>
</dbReference>
<protein>
    <submittedName>
        <fullName evidence="2">Uncharacterized protein</fullName>
    </submittedName>
</protein>
<organism evidence="2 3">
    <name type="scientific">Coemansia guatemalensis</name>
    <dbReference type="NCBI Taxonomy" id="2761395"/>
    <lineage>
        <taxon>Eukaryota</taxon>
        <taxon>Fungi</taxon>
        <taxon>Fungi incertae sedis</taxon>
        <taxon>Zoopagomycota</taxon>
        <taxon>Kickxellomycotina</taxon>
        <taxon>Kickxellomycetes</taxon>
        <taxon>Kickxellales</taxon>
        <taxon>Kickxellaceae</taxon>
        <taxon>Coemansia</taxon>
    </lineage>
</organism>
<dbReference type="Proteomes" id="UP001140094">
    <property type="component" value="Unassembled WGS sequence"/>
</dbReference>
<reference evidence="2" key="1">
    <citation type="submission" date="2022-07" db="EMBL/GenBank/DDBJ databases">
        <title>Phylogenomic reconstructions and comparative analyses of Kickxellomycotina fungi.</title>
        <authorList>
            <person name="Reynolds N.K."/>
            <person name="Stajich J.E."/>
            <person name="Barry K."/>
            <person name="Grigoriev I.V."/>
            <person name="Crous P."/>
            <person name="Smith M.E."/>
        </authorList>
    </citation>
    <scope>NUCLEOTIDE SEQUENCE</scope>
    <source>
        <strain evidence="2">NRRL 1565</strain>
    </source>
</reference>
<sequence>MEGDEWVSGDSRDAFRTPRANFPVRSHGEVGATPARAGRSGHHTDVESLREDAPARQEHPQTTDARSERAPAGPVPTDDGYYCQNGESATA</sequence>
<accession>A0A9W8HSM3</accession>